<dbReference type="SUPFAM" id="SSF48150">
    <property type="entry name" value="DNA-glycosylase"/>
    <property type="match status" value="1"/>
</dbReference>
<feature type="region of interest" description="Disordered" evidence="4">
    <location>
        <begin position="1"/>
        <end position="91"/>
    </location>
</feature>
<dbReference type="GO" id="GO:0006307">
    <property type="term" value="P:DNA alkylation repair"/>
    <property type="evidence" value="ECO:0007669"/>
    <property type="project" value="TreeGrafter"/>
</dbReference>
<evidence type="ECO:0000256" key="2">
    <source>
        <dbReference type="ARBA" id="ARBA00022763"/>
    </source>
</evidence>
<dbReference type="GO" id="GO:0032131">
    <property type="term" value="F:alkylated DNA binding"/>
    <property type="evidence" value="ECO:0007669"/>
    <property type="project" value="TreeGrafter"/>
</dbReference>
<dbReference type="GO" id="GO:0008725">
    <property type="term" value="F:DNA-3-methyladenine glycosylase activity"/>
    <property type="evidence" value="ECO:0007669"/>
    <property type="project" value="TreeGrafter"/>
</dbReference>
<dbReference type="InterPro" id="IPR051912">
    <property type="entry name" value="Alkylbase_DNA_Glycosylase/TA"/>
</dbReference>
<dbReference type="PANTHER" id="PTHR43003:SF5">
    <property type="entry name" value="DNA-3-METHYLADENINE GLYCOSYLASE"/>
    <property type="match status" value="1"/>
</dbReference>
<dbReference type="FunFam" id="1.10.340.30:FF:000004">
    <property type="entry name" value="DNA-3-methyladenine glycosylase II"/>
    <property type="match status" value="1"/>
</dbReference>
<evidence type="ECO:0000256" key="3">
    <source>
        <dbReference type="ARBA" id="ARBA00023204"/>
    </source>
</evidence>
<dbReference type="CDD" id="cd00056">
    <property type="entry name" value="ENDO3c"/>
    <property type="match status" value="1"/>
</dbReference>
<gene>
    <name evidence="6" type="ORF">TI39_contig625g00011</name>
</gene>
<dbReference type="AlphaFoldDB" id="A0A0F4GG88"/>
<evidence type="ECO:0000256" key="1">
    <source>
        <dbReference type="ARBA" id="ARBA00010817"/>
    </source>
</evidence>
<dbReference type="InterPro" id="IPR003265">
    <property type="entry name" value="HhH-GPD_domain"/>
</dbReference>
<feature type="domain" description="HhH-GPD" evidence="5">
    <location>
        <begin position="212"/>
        <end position="358"/>
    </location>
</feature>
<evidence type="ECO:0000259" key="5">
    <source>
        <dbReference type="SMART" id="SM00478"/>
    </source>
</evidence>
<dbReference type="Gene3D" id="1.10.1670.40">
    <property type="match status" value="1"/>
</dbReference>
<feature type="region of interest" description="Disordered" evidence="4">
    <location>
        <begin position="207"/>
        <end position="229"/>
    </location>
</feature>
<reference evidence="6 7" key="1">
    <citation type="submission" date="2015-03" db="EMBL/GenBank/DDBJ databases">
        <title>RNA-seq based gene annotation and comparative genomics of four Zymoseptoria species reveal species-specific pathogenicity related genes and transposable element activity.</title>
        <authorList>
            <person name="Grandaubert J."/>
            <person name="Bhattacharyya A."/>
            <person name="Stukenbrock E.H."/>
        </authorList>
    </citation>
    <scope>NUCLEOTIDE SEQUENCE [LARGE SCALE GENOMIC DNA]</scope>
    <source>
        <strain evidence="6 7">Zb18110</strain>
    </source>
</reference>
<evidence type="ECO:0000313" key="7">
    <source>
        <dbReference type="Proteomes" id="UP000033647"/>
    </source>
</evidence>
<dbReference type="InterPro" id="IPR011257">
    <property type="entry name" value="DNA_glycosylase"/>
</dbReference>
<dbReference type="OrthoDB" id="415889at2759"/>
<dbReference type="Proteomes" id="UP000033647">
    <property type="component" value="Unassembled WGS sequence"/>
</dbReference>
<protein>
    <submittedName>
        <fullName evidence="6">DNA-3-methyladenine glycosylase like protein</fullName>
    </submittedName>
</protein>
<dbReference type="GO" id="GO:0005634">
    <property type="term" value="C:nucleus"/>
    <property type="evidence" value="ECO:0007669"/>
    <property type="project" value="TreeGrafter"/>
</dbReference>
<dbReference type="SMART" id="SM00478">
    <property type="entry name" value="ENDO3c"/>
    <property type="match status" value="1"/>
</dbReference>
<dbReference type="PANTHER" id="PTHR43003">
    <property type="entry name" value="DNA-3-METHYLADENINE GLYCOSYLASE"/>
    <property type="match status" value="1"/>
</dbReference>
<sequence length="386" mass="41753">MSLRRSARVQLKPEPILPLTDVAPPAKKRARRSKVEEPDDVPTPSDRADSMPPPPTTPNKRRKLTTSTTPAPKLTLPRTPSTHPILPNRTNAPLLTPSGQHTLPPPAFNTSPSKVPDVSTLTNKTLLPTAYAHLISVAPTLAPLIESHPCTPFSAEGLAESVDPWQSLVSSIIGQQVSGAAASSIKRKFVALFDTAEDEVKKEVYWGGNAPAPANENSDTAAAAAPSRKSTFPTPAQVVAQDIPTLRTAGLSQRKAEYISGLAAAFLDKSLTPSLLLNGTDQEVHDALIAIRGLGAWSVEMFMLFSLKRTDVFSTGDLGVQRGMAGFVGKWKVGSKAKEGGGKWKYMEEQEMLEIGERFRPFRSIFMWYMWRIGDGVDISAIGEQV</sequence>
<dbReference type="STRING" id="1047168.A0A0F4GG88"/>
<evidence type="ECO:0000256" key="4">
    <source>
        <dbReference type="SAM" id="MobiDB-lite"/>
    </source>
</evidence>
<dbReference type="GO" id="GO:0006285">
    <property type="term" value="P:base-excision repair, AP site formation"/>
    <property type="evidence" value="ECO:0007669"/>
    <property type="project" value="TreeGrafter"/>
</dbReference>
<keyword evidence="2" id="KW-0227">DNA damage</keyword>
<dbReference type="GO" id="GO:0043916">
    <property type="term" value="F:DNA-7-methylguanine glycosylase activity"/>
    <property type="evidence" value="ECO:0007669"/>
    <property type="project" value="TreeGrafter"/>
</dbReference>
<evidence type="ECO:0000313" key="6">
    <source>
        <dbReference type="EMBL" id="KJX96444.1"/>
    </source>
</evidence>
<dbReference type="Gene3D" id="1.10.340.30">
    <property type="entry name" value="Hypothetical protein, domain 2"/>
    <property type="match status" value="1"/>
</dbReference>
<keyword evidence="7" id="KW-1185">Reference proteome</keyword>
<dbReference type="EMBL" id="LAFY01000617">
    <property type="protein sequence ID" value="KJX96444.1"/>
    <property type="molecule type" value="Genomic_DNA"/>
</dbReference>
<keyword evidence="3" id="KW-0234">DNA repair</keyword>
<feature type="compositionally biased region" description="Polar residues" evidence="4">
    <location>
        <begin position="78"/>
        <end position="91"/>
    </location>
</feature>
<name>A0A0F4GG88_9PEZI</name>
<comment type="similarity">
    <text evidence="1">Belongs to the alkylbase DNA glycosidase AlkA family.</text>
</comment>
<comment type="caution">
    <text evidence="6">The sequence shown here is derived from an EMBL/GenBank/DDBJ whole genome shotgun (WGS) entry which is preliminary data.</text>
</comment>
<organism evidence="6 7">
    <name type="scientific">Zymoseptoria brevis</name>
    <dbReference type="NCBI Taxonomy" id="1047168"/>
    <lineage>
        <taxon>Eukaryota</taxon>
        <taxon>Fungi</taxon>
        <taxon>Dikarya</taxon>
        <taxon>Ascomycota</taxon>
        <taxon>Pezizomycotina</taxon>
        <taxon>Dothideomycetes</taxon>
        <taxon>Dothideomycetidae</taxon>
        <taxon>Mycosphaerellales</taxon>
        <taxon>Mycosphaerellaceae</taxon>
        <taxon>Zymoseptoria</taxon>
    </lineage>
</organism>
<proteinExistence type="inferred from homology"/>
<dbReference type="Pfam" id="PF00730">
    <property type="entry name" value="HhH-GPD"/>
    <property type="match status" value="1"/>
</dbReference>
<accession>A0A0F4GG88</accession>
<dbReference type="GO" id="GO:0032993">
    <property type="term" value="C:protein-DNA complex"/>
    <property type="evidence" value="ECO:0007669"/>
    <property type="project" value="TreeGrafter"/>
</dbReference>